<evidence type="ECO:0000256" key="1">
    <source>
        <dbReference type="SAM" id="MobiDB-lite"/>
    </source>
</evidence>
<dbReference type="EMBL" id="JAIRBM010000009">
    <property type="protein sequence ID" value="MBZ6077239.1"/>
    <property type="molecule type" value="Genomic_DNA"/>
</dbReference>
<feature type="region of interest" description="Disordered" evidence="1">
    <location>
        <begin position="1"/>
        <end position="20"/>
    </location>
</feature>
<evidence type="ECO:0008006" key="4">
    <source>
        <dbReference type="Google" id="ProtNLM"/>
    </source>
</evidence>
<gene>
    <name evidence="2" type="ORF">K9B37_13230</name>
</gene>
<evidence type="ECO:0000313" key="2">
    <source>
        <dbReference type="EMBL" id="MBZ6077239.1"/>
    </source>
</evidence>
<sequence length="647" mass="67554">MIGRSSFQVASADGGSGHSMRRQFSDASFLVREGGGLHPKVQRYNIHMQLKVEFSSMFDSALTSLSDGRYLSVWTSSSNAVLGQINSAGASATGPAFSISASEMTKDHLSVTELSSGRFVVVWEETSAAGKHSLQGRLFEHNAIPVASAFEIGPSSANRTSPSVIADAIGGFSVFANDGPKVTRVNIDASGAQGAPKVLLDDATNPSAAILQDGSAIIVAATPSDTGGYEISGVSQNPAGEVTMSRVLAIRNEPSAPHPVVTGLTSGGFVVAWEGQVNGRQSVIFQDYLKGGLVFGSASHFDPVKPGQVFSNPMVQALQDGGYAYAAKLGTAGDNDVYMGSVWSVFASMSADLVDASSSKDQVDPSLTRLPDGRYVISWLEGSASDYVLRSKVIDARSSGVTVTGTRAGDDYVGSKYDDTLSGGDGNDYLSGNGGDDRLDGGTGADTMAGGDDWTSNNTTYVVDNVLDTCVETANGGTDKIVTSINWKLGQYIENLSAIGSDPLVLVGNGLANAIAGNSGDNQISGGAGNDVLSGGAGKDIFILDAKPNKKSNLDKITDFSVKDDTIWLENKYLSKLGKGIAAKPGKLNKAFFMVGAKAKDKNDYLVYDNKKGILYYDADGSGGKAAVELAILKKGLKLTYHDFFVI</sequence>
<reference evidence="2 3" key="1">
    <citation type="submission" date="2021-09" db="EMBL/GenBank/DDBJ databases">
        <title>The complete genome sequence of a new microorganism.</title>
        <authorList>
            <person name="Zi Z."/>
        </authorList>
    </citation>
    <scope>NUCLEOTIDE SEQUENCE [LARGE SCALE GENOMIC DNA]</scope>
    <source>
        <strain evidence="2 3">WGZ8</strain>
    </source>
</reference>
<keyword evidence="3" id="KW-1185">Reference proteome</keyword>
<name>A0ABS7VNW9_9HYPH</name>
<dbReference type="SUPFAM" id="SSF51120">
    <property type="entry name" value="beta-Roll"/>
    <property type="match status" value="2"/>
</dbReference>
<comment type="caution">
    <text evidence="2">The sequence shown here is derived from an EMBL/GenBank/DDBJ whole genome shotgun (WGS) entry which is preliminary data.</text>
</comment>
<accession>A0ABS7VNW9</accession>
<dbReference type="InterPro" id="IPR001343">
    <property type="entry name" value="Hemolysn_Ca-bd"/>
</dbReference>
<feature type="region of interest" description="Disordered" evidence="1">
    <location>
        <begin position="427"/>
        <end position="451"/>
    </location>
</feature>
<dbReference type="Gene3D" id="2.150.10.10">
    <property type="entry name" value="Serralysin-like metalloprotease, C-terminal"/>
    <property type="match status" value="2"/>
</dbReference>
<dbReference type="PROSITE" id="PS00330">
    <property type="entry name" value="HEMOLYSIN_CALCIUM"/>
    <property type="match status" value="1"/>
</dbReference>
<evidence type="ECO:0000313" key="3">
    <source>
        <dbReference type="Proteomes" id="UP000704176"/>
    </source>
</evidence>
<dbReference type="RefSeq" id="WP_224313565.1">
    <property type="nucleotide sequence ID" value="NZ_JAIRBM010000009.1"/>
</dbReference>
<dbReference type="PRINTS" id="PR00313">
    <property type="entry name" value="CABNDNGRPT"/>
</dbReference>
<protein>
    <recommendedName>
        <fullName evidence="4">Calcium-binding protein</fullName>
    </recommendedName>
</protein>
<dbReference type="Proteomes" id="UP000704176">
    <property type="component" value="Unassembled WGS sequence"/>
</dbReference>
<dbReference type="InterPro" id="IPR011049">
    <property type="entry name" value="Serralysin-like_metalloprot_C"/>
</dbReference>
<organism evidence="2 3">
    <name type="scientific">Microvirga puerhi</name>
    <dbReference type="NCBI Taxonomy" id="2876078"/>
    <lineage>
        <taxon>Bacteria</taxon>
        <taxon>Pseudomonadati</taxon>
        <taxon>Pseudomonadota</taxon>
        <taxon>Alphaproteobacteria</taxon>
        <taxon>Hyphomicrobiales</taxon>
        <taxon>Methylobacteriaceae</taxon>
        <taxon>Microvirga</taxon>
    </lineage>
</organism>
<dbReference type="InterPro" id="IPR018511">
    <property type="entry name" value="Hemolysin-typ_Ca-bd_CS"/>
</dbReference>
<proteinExistence type="predicted"/>
<dbReference type="Pfam" id="PF00353">
    <property type="entry name" value="HemolysinCabind"/>
    <property type="match status" value="2"/>
</dbReference>